<dbReference type="Proteomes" id="UP001595765">
    <property type="component" value="Unassembled WGS sequence"/>
</dbReference>
<dbReference type="Pfam" id="PF12680">
    <property type="entry name" value="SnoaL_2"/>
    <property type="match status" value="1"/>
</dbReference>
<dbReference type="InterPro" id="IPR032710">
    <property type="entry name" value="NTF2-like_dom_sf"/>
</dbReference>
<accession>A0ABV8HVA7</accession>
<gene>
    <name evidence="2" type="ORF">ACFO3J_25720</name>
</gene>
<name>A0ABV8HVA7_9ACTN</name>
<dbReference type="EMBL" id="JBHSBB010000018">
    <property type="protein sequence ID" value="MFC4034839.1"/>
    <property type="molecule type" value="Genomic_DNA"/>
</dbReference>
<evidence type="ECO:0000259" key="1">
    <source>
        <dbReference type="Pfam" id="PF12680"/>
    </source>
</evidence>
<sequence>MSSDITTVVKQYLETWNTLVAEERRALVDKIFTEDVEYVDPNVAVQGRAALDSYIEQTQKQFPGFVFSLAGDISAHHDVARFTWHVGPPGAAPVAVGYDFAAVRDGQVRQLYGFFS</sequence>
<reference evidence="3" key="1">
    <citation type="journal article" date="2019" name="Int. J. Syst. Evol. Microbiol.">
        <title>The Global Catalogue of Microorganisms (GCM) 10K type strain sequencing project: providing services to taxonomists for standard genome sequencing and annotation.</title>
        <authorList>
            <consortium name="The Broad Institute Genomics Platform"/>
            <consortium name="The Broad Institute Genome Sequencing Center for Infectious Disease"/>
            <person name="Wu L."/>
            <person name="Ma J."/>
        </authorList>
    </citation>
    <scope>NUCLEOTIDE SEQUENCE [LARGE SCALE GENOMIC DNA]</scope>
    <source>
        <strain evidence="3">CGMCC 4.7237</strain>
    </source>
</reference>
<dbReference type="Gene3D" id="3.10.450.50">
    <property type="match status" value="1"/>
</dbReference>
<proteinExistence type="predicted"/>
<evidence type="ECO:0000313" key="2">
    <source>
        <dbReference type="EMBL" id="MFC4034839.1"/>
    </source>
</evidence>
<dbReference type="SUPFAM" id="SSF54427">
    <property type="entry name" value="NTF2-like"/>
    <property type="match status" value="1"/>
</dbReference>
<organism evidence="2 3">
    <name type="scientific">Streptomyces polygonati</name>
    <dbReference type="NCBI Taxonomy" id="1617087"/>
    <lineage>
        <taxon>Bacteria</taxon>
        <taxon>Bacillati</taxon>
        <taxon>Actinomycetota</taxon>
        <taxon>Actinomycetes</taxon>
        <taxon>Kitasatosporales</taxon>
        <taxon>Streptomycetaceae</taxon>
        <taxon>Streptomyces</taxon>
    </lineage>
</organism>
<comment type="caution">
    <text evidence="2">The sequence shown here is derived from an EMBL/GenBank/DDBJ whole genome shotgun (WGS) entry which is preliminary data.</text>
</comment>
<protein>
    <submittedName>
        <fullName evidence="2">Nuclear transport factor 2 family protein</fullName>
    </submittedName>
</protein>
<dbReference type="RefSeq" id="WP_386433756.1">
    <property type="nucleotide sequence ID" value="NZ_JBHSBB010000018.1"/>
</dbReference>
<dbReference type="InterPro" id="IPR037401">
    <property type="entry name" value="SnoaL-like"/>
</dbReference>
<feature type="domain" description="SnoaL-like" evidence="1">
    <location>
        <begin position="10"/>
        <end position="109"/>
    </location>
</feature>
<evidence type="ECO:0000313" key="3">
    <source>
        <dbReference type="Proteomes" id="UP001595765"/>
    </source>
</evidence>
<keyword evidence="3" id="KW-1185">Reference proteome</keyword>